<evidence type="ECO:0000259" key="2">
    <source>
        <dbReference type="PROSITE" id="PS50937"/>
    </source>
</evidence>
<dbReference type="PROSITE" id="PS50937">
    <property type="entry name" value="HTH_MERR_2"/>
    <property type="match status" value="1"/>
</dbReference>
<name>A0ABT9J645_9BACL</name>
<evidence type="ECO:0000313" key="4">
    <source>
        <dbReference type="Proteomes" id="UP001231941"/>
    </source>
</evidence>
<reference evidence="3 4" key="1">
    <citation type="submission" date="2023-08" db="EMBL/GenBank/DDBJ databases">
        <authorList>
            <person name="Park J.-S."/>
        </authorList>
    </citation>
    <scope>NUCLEOTIDE SEQUENCE [LARGE SCALE GENOMIC DNA]</scope>
    <source>
        <strain evidence="3 4">2205SS18-9</strain>
    </source>
</reference>
<organism evidence="3 4">
    <name type="scientific">Chengkuizengella axinellae</name>
    <dbReference type="NCBI Taxonomy" id="3064388"/>
    <lineage>
        <taxon>Bacteria</taxon>
        <taxon>Bacillati</taxon>
        <taxon>Bacillota</taxon>
        <taxon>Bacilli</taxon>
        <taxon>Bacillales</taxon>
        <taxon>Paenibacillaceae</taxon>
        <taxon>Chengkuizengella</taxon>
    </lineage>
</organism>
<feature type="domain" description="HTH merR-type" evidence="2">
    <location>
        <begin position="4"/>
        <end position="72"/>
    </location>
</feature>
<dbReference type="InterPro" id="IPR047057">
    <property type="entry name" value="MerR_fam"/>
</dbReference>
<dbReference type="SUPFAM" id="SSF46955">
    <property type="entry name" value="Putative DNA-binding domain"/>
    <property type="match status" value="1"/>
</dbReference>
<dbReference type="Gene3D" id="1.10.1660.10">
    <property type="match status" value="1"/>
</dbReference>
<dbReference type="SMART" id="SM00422">
    <property type="entry name" value="HTH_MERR"/>
    <property type="match status" value="1"/>
</dbReference>
<sequence>MEKLYSIQEVSQILGMSKDTLRYYDRIGIVSPFRKDNRYRMYSRDDLIDLMNIHIMRYADFTLEEIKGKLRFRKMENIDSTYCEEVAAFLDAKNAETRKKINHLVKVSRLLNIAAETLRDFNNESDQRLAEFVRELYKDIRENEPGISMEGCDQHQG</sequence>
<dbReference type="Pfam" id="PF13411">
    <property type="entry name" value="MerR_1"/>
    <property type="match status" value="1"/>
</dbReference>
<keyword evidence="4" id="KW-1185">Reference proteome</keyword>
<evidence type="ECO:0000256" key="1">
    <source>
        <dbReference type="ARBA" id="ARBA00023125"/>
    </source>
</evidence>
<dbReference type="InterPro" id="IPR000551">
    <property type="entry name" value="MerR-type_HTH_dom"/>
</dbReference>
<dbReference type="PANTHER" id="PTHR30204:SF97">
    <property type="entry name" value="MERR FAMILY REGULATORY PROTEIN"/>
    <property type="match status" value="1"/>
</dbReference>
<dbReference type="CDD" id="cd00592">
    <property type="entry name" value="HTH_MerR-like"/>
    <property type="match status" value="1"/>
</dbReference>
<keyword evidence="1" id="KW-0238">DNA-binding</keyword>
<proteinExistence type="predicted"/>
<evidence type="ECO:0000313" key="3">
    <source>
        <dbReference type="EMBL" id="MDP5277070.1"/>
    </source>
</evidence>
<dbReference type="Proteomes" id="UP001231941">
    <property type="component" value="Unassembled WGS sequence"/>
</dbReference>
<dbReference type="EMBL" id="JAVAMP010000023">
    <property type="protein sequence ID" value="MDP5277070.1"/>
    <property type="molecule type" value="Genomic_DNA"/>
</dbReference>
<comment type="caution">
    <text evidence="3">The sequence shown here is derived from an EMBL/GenBank/DDBJ whole genome shotgun (WGS) entry which is preliminary data.</text>
</comment>
<dbReference type="RefSeq" id="WP_305994368.1">
    <property type="nucleotide sequence ID" value="NZ_JAVAMP010000023.1"/>
</dbReference>
<gene>
    <name evidence="3" type="ORF">Q5Y73_23515</name>
</gene>
<dbReference type="PANTHER" id="PTHR30204">
    <property type="entry name" value="REDOX-CYCLING DRUG-SENSING TRANSCRIPTIONAL ACTIVATOR SOXR"/>
    <property type="match status" value="1"/>
</dbReference>
<dbReference type="InterPro" id="IPR009061">
    <property type="entry name" value="DNA-bd_dom_put_sf"/>
</dbReference>
<protein>
    <submittedName>
        <fullName evidence="3">MerR family transcriptional regulator</fullName>
    </submittedName>
</protein>
<accession>A0ABT9J645</accession>